<keyword evidence="1" id="KW-1185">Reference proteome</keyword>
<reference evidence="2" key="1">
    <citation type="submission" date="2016-11" db="UniProtKB">
        <authorList>
            <consortium name="WormBaseParasite"/>
        </authorList>
    </citation>
    <scope>IDENTIFICATION</scope>
</reference>
<dbReference type="WBParaSite" id="Hba_12591">
    <property type="protein sequence ID" value="Hba_12591"/>
    <property type="gene ID" value="Hba_12591"/>
</dbReference>
<sequence>MGADDKKDKLKILQVSNISFYFLQNEWKHMMDYPALRLLIRFFKNQFDPNLEKLGLPSYPPLPGNTDHAKVEEIRRTVYVGNLPKGKRRRRKKRRKMIWTKELFVKDCLKRQQLAVGRMDLVVIWKWTEIKKRQAKLKMSERGGTAIATRNEYSLNLNSFLLL</sequence>
<proteinExistence type="predicted"/>
<protein>
    <submittedName>
        <fullName evidence="2">Uncharacterized protein</fullName>
    </submittedName>
</protein>
<dbReference type="Proteomes" id="UP000095283">
    <property type="component" value="Unplaced"/>
</dbReference>
<accession>A0A1I7X5C7</accession>
<organism evidence="1 2">
    <name type="scientific">Heterorhabditis bacteriophora</name>
    <name type="common">Entomopathogenic nematode worm</name>
    <dbReference type="NCBI Taxonomy" id="37862"/>
    <lineage>
        <taxon>Eukaryota</taxon>
        <taxon>Metazoa</taxon>
        <taxon>Ecdysozoa</taxon>
        <taxon>Nematoda</taxon>
        <taxon>Chromadorea</taxon>
        <taxon>Rhabditida</taxon>
        <taxon>Rhabditina</taxon>
        <taxon>Rhabditomorpha</taxon>
        <taxon>Strongyloidea</taxon>
        <taxon>Heterorhabditidae</taxon>
        <taxon>Heterorhabditis</taxon>
    </lineage>
</organism>
<dbReference type="AlphaFoldDB" id="A0A1I7X5C7"/>
<evidence type="ECO:0000313" key="2">
    <source>
        <dbReference type="WBParaSite" id="Hba_12591"/>
    </source>
</evidence>
<evidence type="ECO:0000313" key="1">
    <source>
        <dbReference type="Proteomes" id="UP000095283"/>
    </source>
</evidence>
<name>A0A1I7X5C7_HETBA</name>